<name>A0A3S0ISE8_9GAMM</name>
<evidence type="ECO:0000313" key="3">
    <source>
        <dbReference type="Proteomes" id="UP000267448"/>
    </source>
</evidence>
<proteinExistence type="predicted"/>
<keyword evidence="1" id="KW-0472">Membrane</keyword>
<reference evidence="2 3" key="1">
    <citation type="submission" date="2018-12" db="EMBL/GenBank/DDBJ databases">
        <authorList>
            <person name="Yu L."/>
        </authorList>
    </citation>
    <scope>NUCLEOTIDE SEQUENCE [LARGE SCALE GENOMIC DNA]</scope>
    <source>
        <strain evidence="2 3">HAW-EB2</strain>
    </source>
</reference>
<dbReference type="EMBL" id="RXNU01000001">
    <property type="protein sequence ID" value="RTR40963.1"/>
    <property type="molecule type" value="Genomic_DNA"/>
</dbReference>
<protein>
    <submittedName>
        <fullName evidence="2">Uncharacterized protein</fullName>
    </submittedName>
</protein>
<gene>
    <name evidence="2" type="ORF">EKG38_03370</name>
</gene>
<keyword evidence="1" id="KW-0812">Transmembrane</keyword>
<sequence>MSIEAIAAIFIVFNLNWLVWIFSRKPNNEIELSNIATIEASRALLESQLEECFEKLATLTLTKARLEHRLDNAIKSNKVKDSEIWELNRRYRILTVKRQEIEKLTPVIKPS</sequence>
<keyword evidence="3" id="KW-1185">Reference proteome</keyword>
<accession>A0A3S0ISE8</accession>
<dbReference type="AlphaFoldDB" id="A0A3S0ISE8"/>
<dbReference type="RefSeq" id="WP_126518633.1">
    <property type="nucleotide sequence ID" value="NZ_RXNU01000001.1"/>
</dbReference>
<dbReference type="Proteomes" id="UP000267448">
    <property type="component" value="Unassembled WGS sequence"/>
</dbReference>
<organism evidence="2 3">
    <name type="scientific">Shewanella canadensis</name>
    <dbReference type="NCBI Taxonomy" id="271096"/>
    <lineage>
        <taxon>Bacteria</taxon>
        <taxon>Pseudomonadati</taxon>
        <taxon>Pseudomonadota</taxon>
        <taxon>Gammaproteobacteria</taxon>
        <taxon>Alteromonadales</taxon>
        <taxon>Shewanellaceae</taxon>
        <taxon>Shewanella</taxon>
    </lineage>
</organism>
<evidence type="ECO:0000313" key="2">
    <source>
        <dbReference type="EMBL" id="RTR40963.1"/>
    </source>
</evidence>
<comment type="caution">
    <text evidence="2">The sequence shown here is derived from an EMBL/GenBank/DDBJ whole genome shotgun (WGS) entry which is preliminary data.</text>
</comment>
<keyword evidence="1" id="KW-1133">Transmembrane helix</keyword>
<feature type="transmembrane region" description="Helical" evidence="1">
    <location>
        <begin position="6"/>
        <end position="23"/>
    </location>
</feature>
<evidence type="ECO:0000256" key="1">
    <source>
        <dbReference type="SAM" id="Phobius"/>
    </source>
</evidence>